<dbReference type="GO" id="GO:0000724">
    <property type="term" value="P:double-strand break repair via homologous recombination"/>
    <property type="evidence" value="ECO:0007669"/>
    <property type="project" value="InterPro"/>
</dbReference>
<dbReference type="Proteomes" id="UP000277300">
    <property type="component" value="Unassembled WGS sequence"/>
</dbReference>
<organism evidence="3 4">
    <name type="scientific">Phytophthora kernoviae</name>
    <dbReference type="NCBI Taxonomy" id="325452"/>
    <lineage>
        <taxon>Eukaryota</taxon>
        <taxon>Sar</taxon>
        <taxon>Stramenopiles</taxon>
        <taxon>Oomycota</taxon>
        <taxon>Peronosporomycetes</taxon>
        <taxon>Peronosporales</taxon>
        <taxon>Peronosporaceae</taxon>
        <taxon>Phytophthora</taxon>
    </lineage>
</organism>
<evidence type="ECO:0000313" key="2">
    <source>
        <dbReference type="EMBL" id="RLN48551.1"/>
    </source>
</evidence>
<dbReference type="OrthoDB" id="5957327at2759"/>
<comment type="caution">
    <text evidence="3">The sequence shown here is derived from an EMBL/GenBank/DDBJ whole genome shotgun (WGS) entry which is preliminary data.</text>
</comment>
<dbReference type="GO" id="GO:0033063">
    <property type="term" value="C:Rad51B-Rad51C-Rad51D-XRCC2 complex"/>
    <property type="evidence" value="ECO:0007669"/>
    <property type="project" value="InterPro"/>
</dbReference>
<dbReference type="InterPro" id="IPR027417">
    <property type="entry name" value="P-loop_NTPase"/>
</dbReference>
<evidence type="ECO:0000313" key="4">
    <source>
        <dbReference type="Proteomes" id="UP000277300"/>
    </source>
</evidence>
<dbReference type="AlphaFoldDB" id="A0A3F2RWL8"/>
<sequence>MVQELMEKLSIRLAPTSRTAFDLFLESANHPTFLRTGLTTIDKALNGGLHCRGLSEFVGTAGIGKSQCAMTLAVGSGLYTKPLLGDNWAHCVTTREGGVEPIDDPLLSREVNEDDFSIHDELLSDLALGTLPTVDPACTLRSTQQSNPEDPDATQLVEHSDDESQHQEDEQVQEKVTETESSTSFEIVSDSNEEEDESFYWEVTEE</sequence>
<dbReference type="InterPro" id="IPR030548">
    <property type="entry name" value="RAD51B"/>
</dbReference>
<evidence type="ECO:0000313" key="3">
    <source>
        <dbReference type="EMBL" id="RLN65681.1"/>
    </source>
</evidence>
<dbReference type="GO" id="GO:0000400">
    <property type="term" value="F:four-way junction DNA binding"/>
    <property type="evidence" value="ECO:0007669"/>
    <property type="project" value="TreeGrafter"/>
</dbReference>
<feature type="compositionally biased region" description="Basic and acidic residues" evidence="1">
    <location>
        <begin position="158"/>
        <end position="178"/>
    </location>
</feature>
<dbReference type="EMBL" id="MBAD02002292">
    <property type="protein sequence ID" value="RLN48551.1"/>
    <property type="molecule type" value="Genomic_DNA"/>
</dbReference>
<gene>
    <name evidence="2" type="ORF">BBJ29_003574</name>
    <name evidence="3" type="ORF">BBP00_00002695</name>
</gene>
<proteinExistence type="predicted"/>
<name>A0A3F2RWL8_9STRA</name>
<accession>A0A3F2RWL8</accession>
<evidence type="ECO:0000256" key="1">
    <source>
        <dbReference type="SAM" id="MobiDB-lite"/>
    </source>
</evidence>
<dbReference type="PANTHER" id="PTHR46456">
    <property type="entry name" value="DNA REPAIR PROTEIN RAD51 HOMOLOG 2"/>
    <property type="match status" value="1"/>
</dbReference>
<dbReference type="GO" id="GO:0003690">
    <property type="term" value="F:double-stranded DNA binding"/>
    <property type="evidence" value="ECO:0007669"/>
    <property type="project" value="TreeGrafter"/>
</dbReference>
<dbReference type="GO" id="GO:0005657">
    <property type="term" value="C:replication fork"/>
    <property type="evidence" value="ECO:0007669"/>
    <property type="project" value="TreeGrafter"/>
</dbReference>
<reference evidence="4 5" key="1">
    <citation type="submission" date="2018-07" db="EMBL/GenBank/DDBJ databases">
        <title>Genome sequencing of oomycete isolates from Chile give support for New Zealand origin for Phytophthora kernoviae and make available the first Nothophytophthora sp. genome.</title>
        <authorList>
            <person name="Studholme D.J."/>
            <person name="Sanfuentes E."/>
            <person name="Panda P."/>
            <person name="Hill R."/>
            <person name="Sambles C."/>
            <person name="Grant M."/>
            <person name="Williams N.M."/>
            <person name="Mcdougal R.L."/>
        </authorList>
    </citation>
    <scope>NUCLEOTIDE SEQUENCE [LARGE SCALE GENOMIC DNA]</scope>
    <source>
        <strain evidence="3">Chile6</strain>
        <strain evidence="2">Chile7</strain>
    </source>
</reference>
<dbReference type="GO" id="GO:0008094">
    <property type="term" value="F:ATP-dependent activity, acting on DNA"/>
    <property type="evidence" value="ECO:0007669"/>
    <property type="project" value="TreeGrafter"/>
</dbReference>
<dbReference type="SUPFAM" id="SSF52540">
    <property type="entry name" value="P-loop containing nucleoside triphosphate hydrolases"/>
    <property type="match status" value="1"/>
</dbReference>
<dbReference type="PANTHER" id="PTHR46456:SF1">
    <property type="entry name" value="DNA REPAIR PROTEIN RAD51 HOMOLOG 2"/>
    <property type="match status" value="1"/>
</dbReference>
<evidence type="ECO:0000313" key="5">
    <source>
        <dbReference type="Proteomes" id="UP000284657"/>
    </source>
</evidence>
<protein>
    <submittedName>
        <fullName evidence="3">Uncharacterized protein</fullName>
    </submittedName>
</protein>
<feature type="compositionally biased region" description="Polar residues" evidence="1">
    <location>
        <begin position="179"/>
        <end position="190"/>
    </location>
</feature>
<dbReference type="GO" id="GO:0003697">
    <property type="term" value="F:single-stranded DNA binding"/>
    <property type="evidence" value="ECO:0007669"/>
    <property type="project" value="TreeGrafter"/>
</dbReference>
<feature type="compositionally biased region" description="Acidic residues" evidence="1">
    <location>
        <begin position="191"/>
        <end position="206"/>
    </location>
</feature>
<dbReference type="EMBL" id="MBDO02000049">
    <property type="protein sequence ID" value="RLN65681.1"/>
    <property type="molecule type" value="Genomic_DNA"/>
</dbReference>
<dbReference type="Proteomes" id="UP000284657">
    <property type="component" value="Unassembled WGS sequence"/>
</dbReference>
<feature type="region of interest" description="Disordered" evidence="1">
    <location>
        <begin position="138"/>
        <end position="206"/>
    </location>
</feature>
<dbReference type="Gene3D" id="3.40.50.300">
    <property type="entry name" value="P-loop containing nucleotide triphosphate hydrolases"/>
    <property type="match status" value="1"/>
</dbReference>